<comment type="subcellular location">
    <subcellularLocation>
        <location evidence="1">Nucleus</location>
    </subcellularLocation>
</comment>
<keyword evidence="6" id="KW-0175">Coiled coil</keyword>
<dbReference type="InterPro" id="IPR044521">
    <property type="entry name" value="AtbZIP8/43"/>
</dbReference>
<accession>A0A811R2F4</accession>
<dbReference type="GO" id="GO:0003700">
    <property type="term" value="F:DNA-binding transcription factor activity"/>
    <property type="evidence" value="ECO:0007669"/>
    <property type="project" value="InterPro"/>
</dbReference>
<dbReference type="InterPro" id="IPR046347">
    <property type="entry name" value="bZIP_sf"/>
</dbReference>
<dbReference type="PROSITE" id="PS00036">
    <property type="entry name" value="BZIP_BASIC"/>
    <property type="match status" value="1"/>
</dbReference>
<feature type="region of interest" description="Disordered" evidence="7">
    <location>
        <begin position="85"/>
        <end position="137"/>
    </location>
</feature>
<dbReference type="PANTHER" id="PTHR46324:SF20">
    <property type="entry name" value="BZIP PROTEIN"/>
    <property type="match status" value="1"/>
</dbReference>
<dbReference type="FunFam" id="1.20.5.170:FF:000020">
    <property type="entry name" value="BZIP transcription factor"/>
    <property type="match status" value="1"/>
</dbReference>
<evidence type="ECO:0000259" key="8">
    <source>
        <dbReference type="PROSITE" id="PS50217"/>
    </source>
</evidence>
<evidence type="ECO:0000313" key="9">
    <source>
        <dbReference type="EMBL" id="CAD6264477.1"/>
    </source>
</evidence>
<evidence type="ECO:0000256" key="4">
    <source>
        <dbReference type="ARBA" id="ARBA00023163"/>
    </source>
</evidence>
<evidence type="ECO:0000256" key="6">
    <source>
        <dbReference type="SAM" id="Coils"/>
    </source>
</evidence>
<dbReference type="Pfam" id="PF00170">
    <property type="entry name" value="bZIP_1"/>
    <property type="match status" value="1"/>
</dbReference>
<evidence type="ECO:0000256" key="5">
    <source>
        <dbReference type="ARBA" id="ARBA00023242"/>
    </source>
</evidence>
<evidence type="ECO:0000256" key="1">
    <source>
        <dbReference type="ARBA" id="ARBA00004123"/>
    </source>
</evidence>
<organism evidence="9 11">
    <name type="scientific">Miscanthus lutarioriparius</name>
    <dbReference type="NCBI Taxonomy" id="422564"/>
    <lineage>
        <taxon>Eukaryota</taxon>
        <taxon>Viridiplantae</taxon>
        <taxon>Streptophyta</taxon>
        <taxon>Embryophyta</taxon>
        <taxon>Tracheophyta</taxon>
        <taxon>Spermatophyta</taxon>
        <taxon>Magnoliopsida</taxon>
        <taxon>Liliopsida</taxon>
        <taxon>Poales</taxon>
        <taxon>Poaceae</taxon>
        <taxon>PACMAD clade</taxon>
        <taxon>Panicoideae</taxon>
        <taxon>Andropogonodae</taxon>
        <taxon>Andropogoneae</taxon>
        <taxon>Saccharinae</taxon>
        <taxon>Miscanthus</taxon>
    </lineage>
</organism>
<dbReference type="Proteomes" id="UP000604825">
    <property type="component" value="Unassembled WGS sequence"/>
</dbReference>
<keyword evidence="4" id="KW-0804">Transcription</keyword>
<evidence type="ECO:0000256" key="7">
    <source>
        <dbReference type="SAM" id="MobiDB-lite"/>
    </source>
</evidence>
<comment type="caution">
    <text evidence="9">The sequence shown here is derived from an EMBL/GenBank/DDBJ whole genome shotgun (WGS) entry which is preliminary data.</text>
</comment>
<dbReference type="GO" id="GO:0005634">
    <property type="term" value="C:nucleus"/>
    <property type="evidence" value="ECO:0007669"/>
    <property type="project" value="UniProtKB-SubCell"/>
</dbReference>
<feature type="compositionally biased region" description="Low complexity" evidence="7">
    <location>
        <begin position="85"/>
        <end position="95"/>
    </location>
</feature>
<dbReference type="AlphaFoldDB" id="A0A811R2F4"/>
<dbReference type="PANTHER" id="PTHR46324">
    <property type="entry name" value="BASIC LEUCINE ZIPPER 43-RELATED"/>
    <property type="match status" value="1"/>
</dbReference>
<reference evidence="9" key="1">
    <citation type="submission" date="2020-10" db="EMBL/GenBank/DDBJ databases">
        <authorList>
            <person name="Han B."/>
            <person name="Lu T."/>
            <person name="Zhao Q."/>
            <person name="Huang X."/>
            <person name="Zhao Y."/>
        </authorList>
    </citation>
    <scope>NUCLEOTIDE SEQUENCE</scope>
</reference>
<evidence type="ECO:0000256" key="2">
    <source>
        <dbReference type="ARBA" id="ARBA00023015"/>
    </source>
</evidence>
<keyword evidence="11" id="KW-1185">Reference proteome</keyword>
<keyword evidence="5" id="KW-0539">Nucleus</keyword>
<dbReference type="SMART" id="SM00338">
    <property type="entry name" value="BRLZ"/>
    <property type="match status" value="1"/>
</dbReference>
<proteinExistence type="predicted"/>
<name>A0A811R2F4_9POAL</name>
<keyword evidence="3" id="KW-0238">DNA-binding</keyword>
<dbReference type="SUPFAM" id="SSF57959">
    <property type="entry name" value="Leucine zipper domain"/>
    <property type="match status" value="1"/>
</dbReference>
<protein>
    <recommendedName>
        <fullName evidence="8">BZIP domain-containing protein</fullName>
    </recommendedName>
</protein>
<dbReference type="EMBL" id="CAJGYO010000013">
    <property type="protein sequence ID" value="CAD6264492.1"/>
    <property type="molecule type" value="Genomic_DNA"/>
</dbReference>
<evidence type="ECO:0000313" key="11">
    <source>
        <dbReference type="Proteomes" id="UP000604825"/>
    </source>
</evidence>
<gene>
    <name evidence="9" type="ORF">NCGR_LOCUS47782</name>
    <name evidence="10" type="ORF">NCGR_LOCUS47797</name>
</gene>
<feature type="compositionally biased region" description="Low complexity" evidence="7">
    <location>
        <begin position="201"/>
        <end position="232"/>
    </location>
</feature>
<dbReference type="GO" id="GO:0003677">
    <property type="term" value="F:DNA binding"/>
    <property type="evidence" value="ECO:0007669"/>
    <property type="project" value="UniProtKB-KW"/>
</dbReference>
<feature type="region of interest" description="Disordered" evidence="7">
    <location>
        <begin position="201"/>
        <end position="239"/>
    </location>
</feature>
<dbReference type="EMBL" id="CAJGYO010000013">
    <property type="protein sequence ID" value="CAD6264477.1"/>
    <property type="molecule type" value="Genomic_DNA"/>
</dbReference>
<feature type="coiled-coil region" evidence="6">
    <location>
        <begin position="157"/>
        <end position="198"/>
    </location>
</feature>
<sequence>MYHHFHGEVASLRFLSPPSASFAAHQHHHMNMALPPPAYFPAPSLEPESAFQDDATLLAIIDGGGDAACFELDTIVREAAAHLAGNNGSPSLSGSGSDGAGSGGYQLDAVMTTAAADEEHRRRRMVSNRESARRSRMRKQRQLSELWAQVSHLRGANRRLLDELNRALRSCADAHRESERLRDEKAELAKKLDQLLLQAAAEKGAAAGASTSSNHSCSSEAEAEAEPCNNNTSSINIAE</sequence>
<keyword evidence="2" id="KW-0805">Transcription regulation</keyword>
<evidence type="ECO:0000256" key="3">
    <source>
        <dbReference type="ARBA" id="ARBA00023125"/>
    </source>
</evidence>
<dbReference type="CDD" id="cd14702">
    <property type="entry name" value="bZIP_plant_GBF1"/>
    <property type="match status" value="1"/>
</dbReference>
<dbReference type="InterPro" id="IPR004827">
    <property type="entry name" value="bZIP"/>
</dbReference>
<feature type="domain" description="BZIP" evidence="8">
    <location>
        <begin position="118"/>
        <end position="166"/>
    </location>
</feature>
<dbReference type="InterPro" id="IPR045314">
    <property type="entry name" value="bZIP_plant_GBF1"/>
</dbReference>
<dbReference type="Gene3D" id="1.20.5.170">
    <property type="match status" value="1"/>
</dbReference>
<evidence type="ECO:0000313" key="10">
    <source>
        <dbReference type="EMBL" id="CAD6264492.1"/>
    </source>
</evidence>
<dbReference type="OrthoDB" id="688559at2759"/>
<dbReference type="PROSITE" id="PS50217">
    <property type="entry name" value="BZIP"/>
    <property type="match status" value="1"/>
</dbReference>